<comment type="caution">
    <text evidence="1">The sequence shown here is derived from an EMBL/GenBank/DDBJ whole genome shotgun (WGS) entry which is preliminary data.</text>
</comment>
<dbReference type="EMBL" id="JANIIK010000117">
    <property type="protein sequence ID" value="KAJ3586782.1"/>
    <property type="molecule type" value="Genomic_DNA"/>
</dbReference>
<name>A0A9Q0I4Q0_9TELE</name>
<protein>
    <submittedName>
        <fullName evidence="1">Uncharacterized protein</fullName>
    </submittedName>
</protein>
<accession>A0A9Q0I4Q0</accession>
<organism evidence="1 2">
    <name type="scientific">Muraenolepis orangiensis</name>
    <name type="common">Patagonian moray cod</name>
    <dbReference type="NCBI Taxonomy" id="630683"/>
    <lineage>
        <taxon>Eukaryota</taxon>
        <taxon>Metazoa</taxon>
        <taxon>Chordata</taxon>
        <taxon>Craniata</taxon>
        <taxon>Vertebrata</taxon>
        <taxon>Euteleostomi</taxon>
        <taxon>Actinopterygii</taxon>
        <taxon>Neopterygii</taxon>
        <taxon>Teleostei</taxon>
        <taxon>Neoteleostei</taxon>
        <taxon>Acanthomorphata</taxon>
        <taxon>Zeiogadaria</taxon>
        <taxon>Gadariae</taxon>
        <taxon>Gadiformes</taxon>
        <taxon>Muraenolepidoidei</taxon>
        <taxon>Muraenolepididae</taxon>
        <taxon>Muraenolepis</taxon>
    </lineage>
</organism>
<proteinExistence type="predicted"/>
<reference evidence="1" key="1">
    <citation type="submission" date="2022-07" db="EMBL/GenBank/DDBJ databases">
        <title>Chromosome-level genome of Muraenolepis orangiensis.</title>
        <authorList>
            <person name="Kim J."/>
        </authorList>
    </citation>
    <scope>NUCLEOTIDE SEQUENCE</scope>
    <source>
        <strain evidence="1">KU_S4_2022</strain>
        <tissue evidence="1">Muscle</tissue>
    </source>
</reference>
<evidence type="ECO:0000313" key="1">
    <source>
        <dbReference type="EMBL" id="KAJ3586782.1"/>
    </source>
</evidence>
<dbReference type="Proteomes" id="UP001148018">
    <property type="component" value="Unassembled WGS sequence"/>
</dbReference>
<dbReference type="AlphaFoldDB" id="A0A9Q0I4Q0"/>
<keyword evidence="2" id="KW-1185">Reference proteome</keyword>
<sequence length="96" mass="11038">MNVDLNPLLFDCHMVEFIYFTFSGPGWLRVIQFAHLQGLLNTTVVVVTLMNVDDLNPLLFDCHMVEFIYFTSSGPGWLRGQAWRQGRGNVDNKQCQ</sequence>
<evidence type="ECO:0000313" key="2">
    <source>
        <dbReference type="Proteomes" id="UP001148018"/>
    </source>
</evidence>
<gene>
    <name evidence="1" type="ORF">NHX12_013175</name>
</gene>